<keyword evidence="5 8" id="KW-0460">Magnesium</keyword>
<protein>
    <recommendedName>
        <fullName evidence="8">Probable molybdenum cofactor guanylyltransferase</fullName>
        <shortName evidence="8">MoCo guanylyltransferase</shortName>
        <ecNumber evidence="8">2.7.7.77</ecNumber>
    </recommendedName>
    <alternativeName>
        <fullName evidence="8">GTP:molybdopterin guanylyltransferase</fullName>
    </alternativeName>
    <alternativeName>
        <fullName evidence="8">Mo-MPT guanylyltransferase</fullName>
    </alternativeName>
    <alternativeName>
        <fullName evidence="8">Molybdopterin guanylyltransferase</fullName>
    </alternativeName>
    <alternativeName>
        <fullName evidence="8">Molybdopterin-guanine dinucleotide synthase</fullName>
        <shortName evidence="8">MGD synthase</shortName>
    </alternativeName>
</protein>
<comment type="caution">
    <text evidence="8">Lacks conserved residue(s) required for the propagation of feature annotation.</text>
</comment>
<feature type="binding site" evidence="8">
    <location>
        <position position="94"/>
    </location>
    <ligand>
        <name>Mg(2+)</name>
        <dbReference type="ChEBI" id="CHEBI:18420"/>
    </ligand>
</feature>
<dbReference type="InterPro" id="IPR025877">
    <property type="entry name" value="MobA-like_NTP_Trfase"/>
</dbReference>
<comment type="subcellular location">
    <subcellularLocation>
        <location evidence="8">Cytoplasm</location>
    </subcellularLocation>
</comment>
<feature type="binding site" evidence="8">
    <location>
        <begin position="8"/>
        <end position="10"/>
    </location>
    <ligand>
        <name>GTP</name>
        <dbReference type="ChEBI" id="CHEBI:37565"/>
    </ligand>
</feature>
<name>I3E167_BACMT</name>
<reference evidence="10 11" key="1">
    <citation type="journal article" date="2012" name="Appl. Environ. Microbiol.">
        <title>Genome Sequence of Thermotolerant Bacillus methanolicus: Features and Regulation Related to Methylotrophy and Production of L-Lysine and L-Glutamate from Methanol.</title>
        <authorList>
            <person name="Heggeset T.M."/>
            <person name="Krog A."/>
            <person name="Balzer S."/>
            <person name="Wentzel A."/>
            <person name="Ellingsen T.E."/>
            <person name="Brautaset T."/>
        </authorList>
    </citation>
    <scope>NUCLEOTIDE SEQUENCE [LARGE SCALE GENOMIC DNA]</scope>
    <source>
        <strain evidence="10 11">PB1</strain>
    </source>
</reference>
<evidence type="ECO:0000256" key="3">
    <source>
        <dbReference type="ARBA" id="ARBA00022723"/>
    </source>
</evidence>
<feature type="domain" description="MobA-like NTP transferase" evidence="9">
    <location>
        <begin position="5"/>
        <end position="155"/>
    </location>
</feature>
<organism evidence="10 11">
    <name type="scientific">Bacillus methanolicus PB1</name>
    <dbReference type="NCBI Taxonomy" id="997296"/>
    <lineage>
        <taxon>Bacteria</taxon>
        <taxon>Bacillati</taxon>
        <taxon>Bacillota</taxon>
        <taxon>Bacilli</taxon>
        <taxon>Bacillales</taxon>
        <taxon>Bacillaceae</taxon>
        <taxon>Bacillus</taxon>
    </lineage>
</organism>
<dbReference type="EMBL" id="AFEU01000002">
    <property type="protein sequence ID" value="EIJ80238.1"/>
    <property type="molecule type" value="Genomic_DNA"/>
</dbReference>
<evidence type="ECO:0000256" key="6">
    <source>
        <dbReference type="ARBA" id="ARBA00023134"/>
    </source>
</evidence>
<keyword evidence="4 8" id="KW-0547">Nucleotide-binding</keyword>
<dbReference type="GO" id="GO:0005737">
    <property type="term" value="C:cytoplasm"/>
    <property type="evidence" value="ECO:0007669"/>
    <property type="project" value="UniProtKB-SubCell"/>
</dbReference>
<comment type="caution">
    <text evidence="10">The sequence shown here is derived from an EMBL/GenBank/DDBJ whole genome shotgun (WGS) entry which is preliminary data.</text>
</comment>
<keyword evidence="11" id="KW-1185">Reference proteome</keyword>
<comment type="domain">
    <text evidence="8">The N-terminal domain determines nucleotide recognition and specific binding, while the C-terminal domain determines the specific binding to the target protein.</text>
</comment>
<dbReference type="GO" id="GO:0005525">
    <property type="term" value="F:GTP binding"/>
    <property type="evidence" value="ECO:0007669"/>
    <property type="project" value="UniProtKB-UniRule"/>
</dbReference>
<proteinExistence type="inferred from homology"/>
<comment type="function">
    <text evidence="8">Transfers a GMP moiety from GTP to Mo-molybdopterin (Mo-MPT) cofactor (Moco or molybdenum cofactor) to form Mo-molybdopterin guanine dinucleotide (Mo-MGD) cofactor.</text>
</comment>
<evidence type="ECO:0000313" key="10">
    <source>
        <dbReference type="EMBL" id="EIJ80238.1"/>
    </source>
</evidence>
<keyword evidence="2 8" id="KW-0808">Transferase</keyword>
<keyword evidence="7 8" id="KW-0501">Molybdenum cofactor biosynthesis</keyword>
<dbReference type="PATRIC" id="fig|997296.3.peg.1647"/>
<keyword evidence="6 8" id="KW-0342">GTP-binding</keyword>
<dbReference type="EC" id="2.7.7.77" evidence="8"/>
<dbReference type="HAMAP" id="MF_00316">
    <property type="entry name" value="MobA"/>
    <property type="match status" value="1"/>
</dbReference>
<dbReference type="Pfam" id="PF12804">
    <property type="entry name" value="NTP_transf_3"/>
    <property type="match status" value="1"/>
</dbReference>
<dbReference type="GO" id="GO:0046872">
    <property type="term" value="F:metal ion binding"/>
    <property type="evidence" value="ECO:0007669"/>
    <property type="project" value="UniProtKB-KW"/>
</dbReference>
<feature type="binding site" evidence="8">
    <location>
        <position position="94"/>
    </location>
    <ligand>
        <name>GTP</name>
        <dbReference type="ChEBI" id="CHEBI:37565"/>
    </ligand>
</feature>
<dbReference type="GO" id="GO:0006777">
    <property type="term" value="P:Mo-molybdopterin cofactor biosynthetic process"/>
    <property type="evidence" value="ECO:0007669"/>
    <property type="project" value="UniProtKB-KW"/>
</dbReference>
<dbReference type="eggNOG" id="COG0746">
    <property type="taxonomic scope" value="Bacteria"/>
</dbReference>
<evidence type="ECO:0000256" key="4">
    <source>
        <dbReference type="ARBA" id="ARBA00022741"/>
    </source>
</evidence>
<feature type="binding site" evidence="8">
    <location>
        <position position="20"/>
    </location>
    <ligand>
        <name>GTP</name>
        <dbReference type="ChEBI" id="CHEBI:37565"/>
    </ligand>
</feature>
<comment type="catalytic activity">
    <reaction evidence="8">
        <text>Mo-molybdopterin + GTP + H(+) = Mo-molybdopterin guanine dinucleotide + diphosphate</text>
        <dbReference type="Rhea" id="RHEA:34243"/>
        <dbReference type="ChEBI" id="CHEBI:15378"/>
        <dbReference type="ChEBI" id="CHEBI:33019"/>
        <dbReference type="ChEBI" id="CHEBI:37565"/>
        <dbReference type="ChEBI" id="CHEBI:71302"/>
        <dbReference type="ChEBI" id="CHEBI:71310"/>
        <dbReference type="EC" id="2.7.7.77"/>
    </reaction>
</comment>
<gene>
    <name evidence="8" type="primary">mobA</name>
    <name evidence="10" type="ORF">PB1_07752</name>
</gene>
<dbReference type="Proteomes" id="UP000010523">
    <property type="component" value="Unassembled WGS sequence"/>
</dbReference>
<evidence type="ECO:0000256" key="7">
    <source>
        <dbReference type="ARBA" id="ARBA00023150"/>
    </source>
</evidence>
<evidence type="ECO:0000256" key="1">
    <source>
        <dbReference type="ARBA" id="ARBA00022490"/>
    </source>
</evidence>
<sequence>MQATGIILAGGKSRRMGTNKALLIVDGLTIIERIAKELGKITTEIIIATNNFEDYQFLNLPMVEDKIKGKGPLAGIQAGLAESKNEKNLIATCDMPFISAKLGAFLLQSLDEYEAAVPEVSGRLHPLYAAYRKETLGAVNRAIADENLKIRHFLKTVNAKIVTENDFPFTLNEKYLYNMNHPEEYEQALRIQSEMKKIEGVSGN</sequence>
<evidence type="ECO:0000313" key="11">
    <source>
        <dbReference type="Proteomes" id="UP000010523"/>
    </source>
</evidence>
<dbReference type="STRING" id="997296.PB1_07752"/>
<evidence type="ECO:0000256" key="5">
    <source>
        <dbReference type="ARBA" id="ARBA00022842"/>
    </source>
</evidence>
<dbReference type="GO" id="GO:0061603">
    <property type="term" value="F:molybdenum cofactor guanylyltransferase activity"/>
    <property type="evidence" value="ECO:0007669"/>
    <property type="project" value="UniProtKB-EC"/>
</dbReference>
<comment type="cofactor">
    <cofactor evidence="8">
        <name>Mg(2+)</name>
        <dbReference type="ChEBI" id="CHEBI:18420"/>
    </cofactor>
</comment>
<dbReference type="InterPro" id="IPR013482">
    <property type="entry name" value="Molybde_CF_guanTrfase"/>
</dbReference>
<keyword evidence="3 8" id="KW-0479">Metal-binding</keyword>
<dbReference type="SUPFAM" id="SSF53448">
    <property type="entry name" value="Nucleotide-diphospho-sugar transferases"/>
    <property type="match status" value="1"/>
</dbReference>
<dbReference type="InterPro" id="IPR029044">
    <property type="entry name" value="Nucleotide-diphossugar_trans"/>
</dbReference>
<feature type="binding site" evidence="8">
    <location>
        <position position="65"/>
    </location>
    <ligand>
        <name>GTP</name>
        <dbReference type="ChEBI" id="CHEBI:37565"/>
    </ligand>
</feature>
<dbReference type="CDD" id="cd02503">
    <property type="entry name" value="MobA"/>
    <property type="match status" value="1"/>
</dbReference>
<evidence type="ECO:0000256" key="8">
    <source>
        <dbReference type="HAMAP-Rule" id="MF_00316"/>
    </source>
</evidence>
<evidence type="ECO:0000256" key="2">
    <source>
        <dbReference type="ARBA" id="ARBA00022679"/>
    </source>
</evidence>
<keyword evidence="1 8" id="KW-0963">Cytoplasm</keyword>
<dbReference type="AlphaFoldDB" id="I3E167"/>
<dbReference type="Gene3D" id="3.90.550.10">
    <property type="entry name" value="Spore Coat Polysaccharide Biosynthesis Protein SpsA, Chain A"/>
    <property type="match status" value="1"/>
</dbReference>
<dbReference type="PANTHER" id="PTHR19136:SF81">
    <property type="entry name" value="MOLYBDENUM COFACTOR GUANYLYLTRANSFERASE"/>
    <property type="match status" value="1"/>
</dbReference>
<dbReference type="PANTHER" id="PTHR19136">
    <property type="entry name" value="MOLYBDENUM COFACTOR GUANYLYLTRANSFERASE"/>
    <property type="match status" value="1"/>
</dbReference>
<evidence type="ECO:0000259" key="9">
    <source>
        <dbReference type="Pfam" id="PF12804"/>
    </source>
</evidence>
<dbReference type="RefSeq" id="WP_003351672.1">
    <property type="nucleotide sequence ID" value="NZ_AFEU01000002.1"/>
</dbReference>
<dbReference type="OrthoDB" id="9788394at2"/>
<comment type="similarity">
    <text evidence="8">Belongs to the MobA family.</text>
</comment>
<accession>I3E167</accession>